<dbReference type="Gene3D" id="3.30.9.10">
    <property type="entry name" value="D-Amino Acid Oxidase, subunit A, domain 2"/>
    <property type="match status" value="1"/>
</dbReference>
<dbReference type="GO" id="GO:0004497">
    <property type="term" value="F:monooxygenase activity"/>
    <property type="evidence" value="ECO:0007669"/>
    <property type="project" value="UniProtKB-KW"/>
</dbReference>
<dbReference type="Gene3D" id="3.50.50.60">
    <property type="entry name" value="FAD/NAD(P)-binding domain"/>
    <property type="match status" value="1"/>
</dbReference>
<keyword evidence="3" id="KW-0503">Monooxygenase</keyword>
<keyword evidence="1" id="KW-1133">Transmembrane helix</keyword>
<comment type="caution">
    <text evidence="3">The sequence shown here is derived from an EMBL/GenBank/DDBJ whole genome shotgun (WGS) entry which is preliminary data.</text>
</comment>
<dbReference type="RefSeq" id="WP_220299124.1">
    <property type="nucleotide sequence ID" value="NZ_JAEUAW010000001.1"/>
</dbReference>
<dbReference type="SUPFAM" id="SSF51905">
    <property type="entry name" value="FAD/NAD(P)-binding domain"/>
    <property type="match status" value="1"/>
</dbReference>
<accession>A0ABS7HJC4</accession>
<feature type="transmembrane region" description="Helical" evidence="1">
    <location>
        <begin position="334"/>
        <end position="355"/>
    </location>
</feature>
<proteinExistence type="predicted"/>
<keyword evidence="1" id="KW-0812">Transmembrane</keyword>
<dbReference type="Pfam" id="PF01494">
    <property type="entry name" value="FAD_binding_3"/>
    <property type="match status" value="1"/>
</dbReference>
<dbReference type="PRINTS" id="PR00420">
    <property type="entry name" value="RNGMNOXGNASE"/>
</dbReference>
<reference evidence="3 4" key="1">
    <citation type="journal article" date="2021" name="MBio">
        <title>Poor Competitiveness of Bradyrhizobium in Pigeon Pea Root Colonization in Indian Soils.</title>
        <authorList>
            <person name="Chalasani D."/>
            <person name="Basu A."/>
            <person name="Pullabhotla S.V.S.R.N."/>
            <person name="Jorrin B."/>
            <person name="Neal A.L."/>
            <person name="Poole P.S."/>
            <person name="Podile A.R."/>
            <person name="Tkacz A."/>
        </authorList>
    </citation>
    <scope>NUCLEOTIDE SEQUENCE [LARGE SCALE GENOMIC DNA]</scope>
    <source>
        <strain evidence="3 4">HU14</strain>
    </source>
</reference>
<evidence type="ECO:0000256" key="1">
    <source>
        <dbReference type="SAM" id="Phobius"/>
    </source>
</evidence>
<dbReference type="EMBL" id="JAEUAW010000001">
    <property type="protein sequence ID" value="MBW9092381.1"/>
    <property type="molecule type" value="Genomic_DNA"/>
</dbReference>
<sequence>MQKYRILIVGAGIAGGAAGALLGRSGHDVTLVERSAGVRSSGSPVDIRGGALGVVRALGLEAAARERDTGAHALALLKRDGRAFTTIGMRAGPADIEIARVDLAAILAGAAREVADLRFDDTFEALNQDAGGVDVRFVSGAQVRYDLVIGADGQNSATRRRLWGADAADRRAPGLAIATAPLPLSIDDPRIVEMYNEPGLSLTVHPAGGRPGAAFIFRTDASPADRGAQVALLRDLYASMGWRAAEFLAALDDVPDLYFDRVRRVAARSWARGRVGLLGDAASSLTILGEGSSMALLGARQLDQSLRDAPDAPAALAAYEARHRPVVERAQSGAALGAAFLVPAGAVGLGIRNLVARAIRRV</sequence>
<keyword evidence="1" id="KW-0472">Membrane</keyword>
<dbReference type="Proteomes" id="UP001196843">
    <property type="component" value="Unassembled WGS sequence"/>
</dbReference>
<gene>
    <name evidence="3" type="ORF">JNB62_01650</name>
</gene>
<evidence type="ECO:0000313" key="4">
    <source>
        <dbReference type="Proteomes" id="UP001196843"/>
    </source>
</evidence>
<dbReference type="InterPro" id="IPR051704">
    <property type="entry name" value="FAD_aromatic-hydroxylase"/>
</dbReference>
<protein>
    <submittedName>
        <fullName evidence="3">FAD-dependent monooxygenase</fullName>
    </submittedName>
</protein>
<dbReference type="InterPro" id="IPR002938">
    <property type="entry name" value="FAD-bd"/>
</dbReference>
<organism evidence="3 4">
    <name type="scientific">Microbacterium jejuense</name>
    <dbReference type="NCBI Taxonomy" id="1263637"/>
    <lineage>
        <taxon>Bacteria</taxon>
        <taxon>Bacillati</taxon>
        <taxon>Actinomycetota</taxon>
        <taxon>Actinomycetes</taxon>
        <taxon>Micrococcales</taxon>
        <taxon>Microbacteriaceae</taxon>
        <taxon>Microbacterium</taxon>
    </lineage>
</organism>
<dbReference type="InterPro" id="IPR036188">
    <property type="entry name" value="FAD/NAD-bd_sf"/>
</dbReference>
<dbReference type="PANTHER" id="PTHR46865">
    <property type="entry name" value="OXIDOREDUCTASE-RELATED"/>
    <property type="match status" value="1"/>
</dbReference>
<evidence type="ECO:0000313" key="3">
    <source>
        <dbReference type="EMBL" id="MBW9092381.1"/>
    </source>
</evidence>
<keyword evidence="4" id="KW-1185">Reference proteome</keyword>
<dbReference type="PANTHER" id="PTHR46865:SF2">
    <property type="entry name" value="MONOOXYGENASE"/>
    <property type="match status" value="1"/>
</dbReference>
<evidence type="ECO:0000259" key="2">
    <source>
        <dbReference type="Pfam" id="PF01494"/>
    </source>
</evidence>
<name>A0ABS7HJC4_9MICO</name>
<feature type="domain" description="FAD-binding" evidence="2">
    <location>
        <begin position="4"/>
        <end position="330"/>
    </location>
</feature>
<keyword evidence="3" id="KW-0560">Oxidoreductase</keyword>